<accession>A0A1M5YPS7</accession>
<evidence type="ECO:0000313" key="5">
    <source>
        <dbReference type="Proteomes" id="UP000183954"/>
    </source>
</evidence>
<keyword evidence="3 4" id="KW-0808">Transferase</keyword>
<dbReference type="GO" id="GO:0015948">
    <property type="term" value="P:methanogenesis"/>
    <property type="evidence" value="ECO:0007669"/>
    <property type="project" value="InterPro"/>
</dbReference>
<reference evidence="5" key="1">
    <citation type="submission" date="2016-11" db="EMBL/GenBank/DDBJ databases">
        <authorList>
            <person name="Varghese N."/>
            <person name="Submissions S."/>
        </authorList>
    </citation>
    <scope>NUCLEOTIDE SEQUENCE [LARGE SCALE GENOMIC DNA]</scope>
    <source>
        <strain evidence="5">DSM 15449</strain>
    </source>
</reference>
<dbReference type="InterPro" id="IPR038601">
    <property type="entry name" value="MttB-like_sf"/>
</dbReference>
<dbReference type="Pfam" id="PF06253">
    <property type="entry name" value="MTTB"/>
    <property type="match status" value="1"/>
</dbReference>
<dbReference type="GO" id="GO:0032259">
    <property type="term" value="P:methylation"/>
    <property type="evidence" value="ECO:0007669"/>
    <property type="project" value="UniProtKB-KW"/>
</dbReference>
<evidence type="ECO:0000256" key="3">
    <source>
        <dbReference type="ARBA" id="ARBA00022679"/>
    </source>
</evidence>
<dbReference type="InterPro" id="IPR010426">
    <property type="entry name" value="MTTB_MeTrfase"/>
</dbReference>
<dbReference type="Proteomes" id="UP000183954">
    <property type="component" value="Unassembled WGS sequence"/>
</dbReference>
<gene>
    <name evidence="4" type="ORF">SAMN02746098_02621</name>
</gene>
<evidence type="ECO:0000256" key="1">
    <source>
        <dbReference type="ARBA" id="ARBA00007137"/>
    </source>
</evidence>
<keyword evidence="5" id="KW-1185">Reference proteome</keyword>
<dbReference type="Gene3D" id="3.20.20.480">
    <property type="entry name" value="Trimethylamine methyltransferase-like"/>
    <property type="match status" value="1"/>
</dbReference>
<dbReference type="EMBL" id="FQXJ01000008">
    <property type="protein sequence ID" value="SHI13900.1"/>
    <property type="molecule type" value="Genomic_DNA"/>
</dbReference>
<name>A0A1M5YPS7_9FIRM</name>
<keyword evidence="2 4" id="KW-0489">Methyltransferase</keyword>
<dbReference type="AlphaFoldDB" id="A0A1M5YPS7"/>
<protein>
    <submittedName>
        <fullName evidence="4">Trimethylamine---corrinoid protein Co-methyltransferase</fullName>
    </submittedName>
</protein>
<comment type="similarity">
    <text evidence="1">Belongs to the trimethylamine methyltransferase family.</text>
</comment>
<dbReference type="GO" id="GO:0008168">
    <property type="term" value="F:methyltransferase activity"/>
    <property type="evidence" value="ECO:0007669"/>
    <property type="project" value="UniProtKB-KW"/>
</dbReference>
<dbReference type="OrthoDB" id="5418352at2"/>
<evidence type="ECO:0000256" key="2">
    <source>
        <dbReference type="ARBA" id="ARBA00022603"/>
    </source>
</evidence>
<proteinExistence type="inferred from homology"/>
<sequence length="490" mass="53385">MSRSQYVRANYQVNATPQLKMLSDDQCENVLNGALEVLERTGAEIHSEEALEIFRKGGCWVDGNMVCFPSHLVEWAIRSAPSRIVISNQKGERTMFLEGQNVYYGPGPTNTYTIDPFTGERRRAKKSDTVRAAKVIDALPNISFAMDCGTVMDVTPTLSDVHAFQAMLENTNKPIIHWGFGIDQYQDIIDMAAAVAGGLEALQRDPFILLYSESSPPLRHSVEAIDKAIFAAKNNIPIVYTPCTFSGGVAPATMAATLVIAVADSLVGLVAGQLVRKGSGFVMGGLISTMDMSSTILSYGAAELSLLSAGLTAVARYMKIPMFSTGGCSDSKVIDTQMGIEAAFSILIAGLSGANLIHDCSYMEYGATSSLDLMTMDDEIIGMVKKILGGVLVDDEHLALDVIDKVGPGGHYLADDHTMDHFREFWAPTLINRLRFDGWKAEGSKTMAQRVKEKTQDIINNHKPEQKSESVLKEIQAIVDRAEAREANKR</sequence>
<organism evidence="4 5">
    <name type="scientific">Desulfosporosinus lacus DSM 15449</name>
    <dbReference type="NCBI Taxonomy" id="1121420"/>
    <lineage>
        <taxon>Bacteria</taxon>
        <taxon>Bacillati</taxon>
        <taxon>Bacillota</taxon>
        <taxon>Clostridia</taxon>
        <taxon>Eubacteriales</taxon>
        <taxon>Desulfitobacteriaceae</taxon>
        <taxon>Desulfosporosinus</taxon>
    </lineage>
</organism>
<evidence type="ECO:0000313" key="4">
    <source>
        <dbReference type="EMBL" id="SHI13900.1"/>
    </source>
</evidence>
<dbReference type="STRING" id="1121420.SAMN02746098_02621"/>